<reference evidence="2" key="1">
    <citation type="submission" date="2023-06" db="EMBL/GenBank/DDBJ databases">
        <title>Genome-scale phylogeny and comparative genomics of the fungal order Sordariales.</title>
        <authorList>
            <consortium name="Lawrence Berkeley National Laboratory"/>
            <person name="Hensen N."/>
            <person name="Bonometti L."/>
            <person name="Westerberg I."/>
            <person name="Brannstrom I.O."/>
            <person name="Guillou S."/>
            <person name="Cros-Aarteil S."/>
            <person name="Calhoun S."/>
            <person name="Haridas S."/>
            <person name="Kuo A."/>
            <person name="Mondo S."/>
            <person name="Pangilinan J."/>
            <person name="Riley R."/>
            <person name="LaButti K."/>
            <person name="Andreopoulos B."/>
            <person name="Lipzen A."/>
            <person name="Chen C."/>
            <person name="Yanf M."/>
            <person name="Daum C."/>
            <person name="Ng V."/>
            <person name="Clum A."/>
            <person name="Steindorff A."/>
            <person name="Ohm R."/>
            <person name="Martin F."/>
            <person name="Silar P."/>
            <person name="Natvig D."/>
            <person name="Lalanne C."/>
            <person name="Gautier V."/>
            <person name="Ament-velasquez S.L."/>
            <person name="Kruys A."/>
            <person name="Hutchinson M.I."/>
            <person name="Powell A.J."/>
            <person name="Barry K."/>
            <person name="Miller A.N."/>
            <person name="Grigoriev I.V."/>
            <person name="Debuchy R."/>
            <person name="Gladieux P."/>
            <person name="Thoren M.H."/>
            <person name="Johannesson H."/>
        </authorList>
    </citation>
    <scope>NUCLEOTIDE SEQUENCE</scope>
    <source>
        <strain evidence="2">SMH3391-2</strain>
    </source>
</reference>
<feature type="chain" id="PRO_5041201416" evidence="1">
    <location>
        <begin position="18"/>
        <end position="222"/>
    </location>
</feature>
<proteinExistence type="predicted"/>
<dbReference type="AlphaFoldDB" id="A0AA39XIK0"/>
<keyword evidence="1" id="KW-0732">Signal</keyword>
<evidence type="ECO:0000256" key="1">
    <source>
        <dbReference type="SAM" id="SignalP"/>
    </source>
</evidence>
<evidence type="ECO:0000313" key="3">
    <source>
        <dbReference type="Proteomes" id="UP001174934"/>
    </source>
</evidence>
<name>A0AA39XIK0_9PEZI</name>
<comment type="caution">
    <text evidence="2">The sequence shown here is derived from an EMBL/GenBank/DDBJ whole genome shotgun (WGS) entry which is preliminary data.</text>
</comment>
<organism evidence="2 3">
    <name type="scientific">Bombardia bombarda</name>
    <dbReference type="NCBI Taxonomy" id="252184"/>
    <lineage>
        <taxon>Eukaryota</taxon>
        <taxon>Fungi</taxon>
        <taxon>Dikarya</taxon>
        <taxon>Ascomycota</taxon>
        <taxon>Pezizomycotina</taxon>
        <taxon>Sordariomycetes</taxon>
        <taxon>Sordariomycetidae</taxon>
        <taxon>Sordariales</taxon>
        <taxon>Lasiosphaeriaceae</taxon>
        <taxon>Bombardia</taxon>
    </lineage>
</organism>
<gene>
    <name evidence="2" type="ORF">B0T17DRAFT_501992</name>
</gene>
<evidence type="ECO:0000313" key="2">
    <source>
        <dbReference type="EMBL" id="KAK0634315.1"/>
    </source>
</evidence>
<protein>
    <submittedName>
        <fullName evidence="2">Uncharacterized protein</fullName>
    </submittedName>
</protein>
<sequence>MWLGFNLGCLLGSVCCAAGVARRRRGGGSDTTSIGKVPALAGSKDSSMIEAQDIQEGPGHHKDNAFVGSGAMEGATLLVVLLQSNTAFASNKLPSLRARAAGAIQYQQILLDASSGVEDSHTKVPDRRKVVPQLATWSLGDLSGTARTWVQSAVAGYRKAACQTAEIRRRYWCPIRRRGPGVVRSRLDPVQKHGRNHTIPVILQYLCRSDAIGQPNTVAGCG</sequence>
<accession>A0AA39XIK0</accession>
<dbReference type="Proteomes" id="UP001174934">
    <property type="component" value="Unassembled WGS sequence"/>
</dbReference>
<dbReference type="EMBL" id="JAULSR010000001">
    <property type="protein sequence ID" value="KAK0634315.1"/>
    <property type="molecule type" value="Genomic_DNA"/>
</dbReference>
<keyword evidence="3" id="KW-1185">Reference proteome</keyword>
<feature type="signal peptide" evidence="1">
    <location>
        <begin position="1"/>
        <end position="17"/>
    </location>
</feature>